<evidence type="ECO:0000313" key="2">
    <source>
        <dbReference type="EMBL" id="KAF0025687.1"/>
    </source>
</evidence>
<organism evidence="2 3">
    <name type="scientific">Scophthalmus maximus</name>
    <name type="common">Turbot</name>
    <name type="synonym">Psetta maxima</name>
    <dbReference type="NCBI Taxonomy" id="52904"/>
    <lineage>
        <taxon>Eukaryota</taxon>
        <taxon>Metazoa</taxon>
        <taxon>Chordata</taxon>
        <taxon>Craniata</taxon>
        <taxon>Vertebrata</taxon>
        <taxon>Euteleostomi</taxon>
        <taxon>Actinopterygii</taxon>
        <taxon>Neopterygii</taxon>
        <taxon>Teleostei</taxon>
        <taxon>Neoteleostei</taxon>
        <taxon>Acanthomorphata</taxon>
        <taxon>Carangaria</taxon>
        <taxon>Pleuronectiformes</taxon>
        <taxon>Pleuronectoidei</taxon>
        <taxon>Scophthalmidae</taxon>
        <taxon>Scophthalmus</taxon>
    </lineage>
</organism>
<dbReference type="Proteomes" id="UP000438429">
    <property type="component" value="Unassembled WGS sequence"/>
</dbReference>
<comment type="caution">
    <text evidence="2">The sequence shown here is derived from an EMBL/GenBank/DDBJ whole genome shotgun (WGS) entry which is preliminary data.</text>
</comment>
<accession>A0A6A4RYJ7</accession>
<feature type="compositionally biased region" description="Basic and acidic residues" evidence="1">
    <location>
        <begin position="103"/>
        <end position="113"/>
    </location>
</feature>
<gene>
    <name evidence="2" type="ORF">F2P81_022568</name>
</gene>
<sequence>MIRNGTLRYAKQHMGGGIGDNARQKYTTLTKERSAVARNALHNADRVGNTKGRGNRGGVELKIGVSSDSVLRSLHLPLPFLFPSSFGVLGVGGQSQNGRYRSSARDRQRNGAV</sequence>
<evidence type="ECO:0000256" key="1">
    <source>
        <dbReference type="SAM" id="MobiDB-lite"/>
    </source>
</evidence>
<dbReference type="EMBL" id="VEVO01000020">
    <property type="protein sequence ID" value="KAF0025687.1"/>
    <property type="molecule type" value="Genomic_DNA"/>
</dbReference>
<reference evidence="2 3" key="1">
    <citation type="submission" date="2019-06" db="EMBL/GenBank/DDBJ databases">
        <title>Draft genomes of female and male turbot (Scophthalmus maximus).</title>
        <authorList>
            <person name="Xu H."/>
            <person name="Xu X.-W."/>
            <person name="Shao C."/>
            <person name="Chen S."/>
        </authorList>
    </citation>
    <scope>NUCLEOTIDE SEQUENCE [LARGE SCALE GENOMIC DNA]</scope>
    <source>
        <strain evidence="2">Ysfricsl-2016a</strain>
        <tissue evidence="2">Blood</tissue>
    </source>
</reference>
<feature type="region of interest" description="Disordered" evidence="1">
    <location>
        <begin position="93"/>
        <end position="113"/>
    </location>
</feature>
<evidence type="ECO:0000313" key="3">
    <source>
        <dbReference type="Proteomes" id="UP000438429"/>
    </source>
</evidence>
<proteinExistence type="predicted"/>
<name>A0A6A4RYJ7_SCOMX</name>
<dbReference type="AlphaFoldDB" id="A0A6A4RYJ7"/>
<protein>
    <submittedName>
        <fullName evidence="2">Uncharacterized protein</fullName>
    </submittedName>
</protein>